<dbReference type="PANTHER" id="PTHR46648:SF1">
    <property type="entry name" value="ADENOSINE 5'-MONOPHOSPHORAMIDASE HNT1"/>
    <property type="match status" value="1"/>
</dbReference>
<keyword evidence="6" id="KW-1185">Reference proteome</keyword>
<name>A0A941APF6_9BACI</name>
<reference evidence="5" key="1">
    <citation type="submission" date="2021-03" db="EMBL/GenBank/DDBJ databases">
        <title>Bacillus suaedae sp. nov., isolated from Suaeda aralocaspica.</title>
        <authorList>
            <person name="Lei R.F.R."/>
        </authorList>
    </citation>
    <scope>NUCLEOTIDE SEQUENCE</scope>
    <source>
        <strain evidence="5">YZJH907-2</strain>
    </source>
</reference>
<dbReference type="InterPro" id="IPR039384">
    <property type="entry name" value="HINT"/>
</dbReference>
<dbReference type="EMBL" id="JAGKSQ010000003">
    <property type="protein sequence ID" value="MBP3951447.1"/>
    <property type="molecule type" value="Genomic_DNA"/>
</dbReference>
<protein>
    <submittedName>
        <fullName evidence="5">HIT family protein</fullName>
    </submittedName>
</protein>
<dbReference type="PROSITE" id="PS51084">
    <property type="entry name" value="HIT_2"/>
    <property type="match status" value="1"/>
</dbReference>
<gene>
    <name evidence="5" type="ORF">J7W16_09890</name>
</gene>
<dbReference type="RefSeq" id="WP_210597128.1">
    <property type="nucleotide sequence ID" value="NZ_JAGKSQ010000003.1"/>
</dbReference>
<dbReference type="InterPro" id="IPR036265">
    <property type="entry name" value="HIT-like_sf"/>
</dbReference>
<proteinExistence type="predicted"/>
<evidence type="ECO:0000313" key="5">
    <source>
        <dbReference type="EMBL" id="MBP3951447.1"/>
    </source>
</evidence>
<comment type="caution">
    <text evidence="5">The sequence shown here is derived from an EMBL/GenBank/DDBJ whole genome shotgun (WGS) entry which is preliminary data.</text>
</comment>
<evidence type="ECO:0000256" key="2">
    <source>
        <dbReference type="PIRSR" id="PIRSR601310-3"/>
    </source>
</evidence>
<dbReference type="Gene3D" id="1.20.5.1170">
    <property type="entry name" value="HIT-like"/>
    <property type="match status" value="1"/>
</dbReference>
<feature type="active site" description="Tele-AMP-histidine intermediate" evidence="1">
    <location>
        <position position="102"/>
    </location>
</feature>
<dbReference type="Gene3D" id="3.30.428.10">
    <property type="entry name" value="HIT-like"/>
    <property type="match status" value="1"/>
</dbReference>
<dbReference type="Proteomes" id="UP000678228">
    <property type="component" value="Unassembled WGS sequence"/>
</dbReference>
<dbReference type="CDD" id="cd01277">
    <property type="entry name" value="HINT_subgroup"/>
    <property type="match status" value="1"/>
</dbReference>
<dbReference type="FunFam" id="3.30.428.10:FF:000007">
    <property type="entry name" value="HIT family protein"/>
    <property type="match status" value="1"/>
</dbReference>
<dbReference type="GO" id="GO:0003824">
    <property type="term" value="F:catalytic activity"/>
    <property type="evidence" value="ECO:0007669"/>
    <property type="project" value="InterPro"/>
</dbReference>
<dbReference type="InterPro" id="IPR019808">
    <property type="entry name" value="Histidine_triad_CS"/>
</dbReference>
<evidence type="ECO:0000256" key="1">
    <source>
        <dbReference type="PIRSR" id="PIRSR601310-1"/>
    </source>
</evidence>
<evidence type="ECO:0000259" key="4">
    <source>
        <dbReference type="PROSITE" id="PS51084"/>
    </source>
</evidence>
<dbReference type="Pfam" id="PF01230">
    <property type="entry name" value="HIT"/>
    <property type="match status" value="1"/>
</dbReference>
<sequence>MVHDSNCIFCKIIKEEIPSAKVYEDDHVLAFLDISQVTKGHTLVIPKNHHKDIFELPSLETSQLFSVVPKIAKGLKKAYQPIGLNMVNNNGEDAGQTVFHYHIHLIPRYGKGDGYGAVWKEHGSDYTQEELQESAKAISSFIKD</sequence>
<feature type="short sequence motif" description="Histidine triad motif" evidence="2 3">
    <location>
        <begin position="100"/>
        <end position="104"/>
    </location>
</feature>
<dbReference type="PRINTS" id="PR00332">
    <property type="entry name" value="HISTRIAD"/>
</dbReference>
<dbReference type="InterPro" id="IPR001310">
    <property type="entry name" value="Histidine_triad_HIT"/>
</dbReference>
<accession>A0A941APF6</accession>
<dbReference type="GO" id="GO:0009117">
    <property type="term" value="P:nucleotide metabolic process"/>
    <property type="evidence" value="ECO:0007669"/>
    <property type="project" value="TreeGrafter"/>
</dbReference>
<organism evidence="5 6">
    <name type="scientific">Halalkalibacter suaedae</name>
    <dbReference type="NCBI Taxonomy" id="2822140"/>
    <lineage>
        <taxon>Bacteria</taxon>
        <taxon>Bacillati</taxon>
        <taxon>Bacillota</taxon>
        <taxon>Bacilli</taxon>
        <taxon>Bacillales</taxon>
        <taxon>Bacillaceae</taxon>
        <taxon>Halalkalibacter</taxon>
    </lineage>
</organism>
<dbReference type="PROSITE" id="PS00892">
    <property type="entry name" value="HIT_1"/>
    <property type="match status" value="1"/>
</dbReference>
<dbReference type="SUPFAM" id="SSF54197">
    <property type="entry name" value="HIT-like"/>
    <property type="match status" value="1"/>
</dbReference>
<dbReference type="InterPro" id="IPR011146">
    <property type="entry name" value="HIT-like"/>
</dbReference>
<dbReference type="PANTHER" id="PTHR46648">
    <property type="entry name" value="HIT FAMILY PROTEIN 1"/>
    <property type="match status" value="1"/>
</dbReference>
<feature type="domain" description="HIT" evidence="4">
    <location>
        <begin position="8"/>
        <end position="116"/>
    </location>
</feature>
<dbReference type="AlphaFoldDB" id="A0A941APF6"/>
<evidence type="ECO:0000256" key="3">
    <source>
        <dbReference type="PROSITE-ProRule" id="PRU00464"/>
    </source>
</evidence>
<evidence type="ECO:0000313" key="6">
    <source>
        <dbReference type="Proteomes" id="UP000678228"/>
    </source>
</evidence>